<dbReference type="AlphaFoldDB" id="A0A080N3E5"/>
<organism evidence="1 2">
    <name type="scientific">Bifidobacterium bombi DSM 19703</name>
    <dbReference type="NCBI Taxonomy" id="1341695"/>
    <lineage>
        <taxon>Bacteria</taxon>
        <taxon>Bacillati</taxon>
        <taxon>Actinomycetota</taxon>
        <taxon>Actinomycetes</taxon>
        <taxon>Bifidobacteriales</taxon>
        <taxon>Bifidobacteriaceae</taxon>
        <taxon>Bifidobacterium</taxon>
    </lineage>
</organism>
<keyword evidence="2" id="KW-1185">Reference proteome</keyword>
<dbReference type="EMBL" id="ATLK01000001">
    <property type="protein sequence ID" value="KFF31662.1"/>
    <property type="molecule type" value="Genomic_DNA"/>
</dbReference>
<reference evidence="1 2" key="1">
    <citation type="journal article" date="2014" name="Appl. Environ. Microbiol.">
        <title>Genomic encyclopedia of type strains of the genus Bifidobacterium.</title>
        <authorList>
            <person name="Milani C."/>
            <person name="Lugli G.A."/>
            <person name="Duranti S."/>
            <person name="Turroni F."/>
            <person name="Bottacini F."/>
            <person name="Mangifesta M."/>
            <person name="Sanchez B."/>
            <person name="Viappiani A."/>
            <person name="Mancabelli L."/>
            <person name="Taminiau B."/>
            <person name="Delcenserie V."/>
            <person name="Barrangou R."/>
            <person name="Margolles A."/>
            <person name="van Sinderen D."/>
            <person name="Ventura M."/>
        </authorList>
    </citation>
    <scope>NUCLEOTIDE SEQUENCE [LARGE SCALE GENOMIC DNA]</scope>
    <source>
        <strain evidence="1 2">DSM 19703</strain>
    </source>
</reference>
<accession>A0A080N3E5</accession>
<comment type="caution">
    <text evidence="1">The sequence shown here is derived from an EMBL/GenBank/DDBJ whole genome shotgun (WGS) entry which is preliminary data.</text>
</comment>
<proteinExistence type="predicted"/>
<sequence length="58" mass="6190">MNLEEMLNAAKVNDMSAVDLARSGIGVSDLALVSIAHSLERIADSYDAMSRAPLWGRG</sequence>
<dbReference type="Proteomes" id="UP000028730">
    <property type="component" value="Unassembled WGS sequence"/>
</dbReference>
<name>A0A080N3E5_9BIFI</name>
<evidence type="ECO:0000313" key="1">
    <source>
        <dbReference type="EMBL" id="KFF31662.1"/>
    </source>
</evidence>
<gene>
    <name evidence="1" type="ORF">BBOMB_1049</name>
</gene>
<dbReference type="STRING" id="1341695.BBOMB_1049"/>
<evidence type="ECO:0000313" key="2">
    <source>
        <dbReference type="Proteomes" id="UP000028730"/>
    </source>
</evidence>
<protein>
    <submittedName>
        <fullName evidence="1">Uncharacterized protein</fullName>
    </submittedName>
</protein>